<evidence type="ECO:0000313" key="2">
    <source>
        <dbReference type="EnsemblPlants" id="QL06p045466:mrna"/>
    </source>
</evidence>
<dbReference type="OMA" id="INTECEN"/>
<dbReference type="InterPro" id="IPR006886">
    <property type="entry name" value="RNA_pol_III_Rpc5"/>
</dbReference>
<dbReference type="Proteomes" id="UP000594261">
    <property type="component" value="Chromosome 6"/>
</dbReference>
<reference evidence="2" key="2">
    <citation type="submission" date="2021-01" db="UniProtKB">
        <authorList>
            <consortium name="EnsemblPlants"/>
        </authorList>
    </citation>
    <scope>IDENTIFICATION</scope>
</reference>
<feature type="region of interest" description="Disordered" evidence="1">
    <location>
        <begin position="1"/>
        <end position="118"/>
    </location>
</feature>
<dbReference type="AlphaFoldDB" id="A0A7N2M153"/>
<accession>A0A7N2M153</accession>
<dbReference type="EnsemblPlants" id="QL06p045466:mrna">
    <property type="protein sequence ID" value="QL06p045466:mrna"/>
    <property type="gene ID" value="QL06p045466"/>
</dbReference>
<dbReference type="FunCoup" id="A0A7N2M153">
    <property type="interactions" value="3334"/>
</dbReference>
<feature type="compositionally biased region" description="Low complexity" evidence="1">
    <location>
        <begin position="65"/>
        <end position="78"/>
    </location>
</feature>
<dbReference type="Gramene" id="QL06p045466:mrna">
    <property type="protein sequence ID" value="QL06p045466:mrna"/>
    <property type="gene ID" value="QL06p045466"/>
</dbReference>
<evidence type="ECO:0000313" key="3">
    <source>
        <dbReference type="Proteomes" id="UP000594261"/>
    </source>
</evidence>
<evidence type="ECO:0000256" key="1">
    <source>
        <dbReference type="SAM" id="MobiDB-lite"/>
    </source>
</evidence>
<dbReference type="Pfam" id="PF04801">
    <property type="entry name" value="RPC5"/>
    <property type="match status" value="1"/>
</dbReference>
<name>A0A7N2M153_QUELO</name>
<evidence type="ECO:0008006" key="4">
    <source>
        <dbReference type="Google" id="ProtNLM"/>
    </source>
</evidence>
<dbReference type="PANTHER" id="PTHR12069:SF0">
    <property type="entry name" value="DNA-DIRECTED RNA POLYMERASE III SUBUNIT RPC5"/>
    <property type="match status" value="1"/>
</dbReference>
<protein>
    <recommendedName>
        <fullName evidence="4">DNA-directed RNA polymerase III subunit RPC5</fullName>
    </recommendedName>
</protein>
<proteinExistence type="predicted"/>
<sequence length="847" mass="95098">MDLDDIDGPSQVPSRTSRFAPKSSKLKPKPKSEPISKPEPQESVPKPEPQELDATAPNKKEEQEAIAANANANAKAEASTSDGAVKMDIDGKSGGGGESKENDAMDDEDGDGGDDGGEDVVVREIDVFFNPAMDDGTKLYVMQYPLRPCWRPYELDDRCEEVRVKPVSAQMEVDLKIDVDSKNYDKDFGERLDMTKQTLLSSWKVPLNTGYAVGVLMGNKLHLNSIHAVVQFRPSLKHPRAGGSKRKNNVAGDAEVSVELEESAEEKSVGPSKKQNKRMEPSTEKKTDDEEPWVALKYHGSKTDFSARYLQRMVAQEGSPIQFTMNPSDYVDSLCPGAGNNIKPKGPSTRLLLSLPLGERIKKLLCEGPPVQRFKFLKHFAPDYSNEEFLLVLQEHALLIHGVWTPKSILLNQEGSESYIFRNYTLLLFREKLTISESDFPLRFIKKLQPFLEAFAVNRSSFKSNDWKFKRPTDDASIKPSPEILKAQNDFWAQMEKDVYNAIGIKKDRAHENNAVSKPIMTRLPRKTVNSDEDLAKNASVVSSGRKTMSEEARVALPKVLPKVFQTHKVCSFQQICQGLRDLALSQSTLPKADARRVVDAASGVDAPEELKEFINQVATEIHGRYVLKSSAEHPEYDPLRKVVINLLRGGGPDVKLRRAEVSEAAKMALKRDITNIEYTKDSFAYMMGTYLYLYDHFTDITLHQHCMLPLAMPCSYFGIEVDKRSKITGEEFKHCLVGWEKVCTPLASRRLGIRKLTTLKQHLLDKCCWCGDQPLKMMYLVLFETAMDRVASVESLLERLDEGWRRSWGVGFLRNFNGWEIEGVMSDICVSKGSAWVLKSSDGNSK</sequence>
<dbReference type="GO" id="GO:0042797">
    <property type="term" value="P:tRNA transcription by RNA polymerase III"/>
    <property type="evidence" value="ECO:0007669"/>
    <property type="project" value="TreeGrafter"/>
</dbReference>
<dbReference type="EMBL" id="LRBV02000006">
    <property type="status" value="NOT_ANNOTATED_CDS"/>
    <property type="molecule type" value="Genomic_DNA"/>
</dbReference>
<keyword evidence="3" id="KW-1185">Reference proteome</keyword>
<feature type="region of interest" description="Disordered" evidence="1">
    <location>
        <begin position="237"/>
        <end position="291"/>
    </location>
</feature>
<dbReference type="GO" id="GO:0005666">
    <property type="term" value="C:RNA polymerase III complex"/>
    <property type="evidence" value="ECO:0007669"/>
    <property type="project" value="TreeGrafter"/>
</dbReference>
<dbReference type="PANTHER" id="PTHR12069">
    <property type="entry name" value="DNA-DIRECTED RNA POLYMERASES III 80 KDA POLYPEPTIDE RNA POLYMERASE III SUBUNIT 5"/>
    <property type="match status" value="1"/>
</dbReference>
<feature type="compositionally biased region" description="Basic and acidic residues" evidence="1">
    <location>
        <begin position="277"/>
        <end position="288"/>
    </location>
</feature>
<feature type="compositionally biased region" description="Basic and acidic residues" evidence="1">
    <location>
        <begin position="30"/>
        <end position="40"/>
    </location>
</feature>
<reference evidence="2 3" key="1">
    <citation type="journal article" date="2016" name="G3 (Bethesda)">
        <title>First Draft Assembly and Annotation of the Genome of a California Endemic Oak Quercus lobata Nee (Fagaceae).</title>
        <authorList>
            <person name="Sork V.L."/>
            <person name="Fitz-Gibbon S.T."/>
            <person name="Puiu D."/>
            <person name="Crepeau M."/>
            <person name="Gugger P.F."/>
            <person name="Sherman R."/>
            <person name="Stevens K."/>
            <person name="Langley C.H."/>
            <person name="Pellegrini M."/>
            <person name="Salzberg S.L."/>
        </authorList>
    </citation>
    <scope>NUCLEOTIDE SEQUENCE [LARGE SCALE GENOMIC DNA]</scope>
    <source>
        <strain evidence="2 3">cv. SW786</strain>
    </source>
</reference>
<dbReference type="InParanoid" id="A0A7N2M153"/>
<feature type="compositionally biased region" description="Basic residues" evidence="1">
    <location>
        <begin position="237"/>
        <end position="248"/>
    </location>
</feature>
<feature type="compositionally biased region" description="Acidic residues" evidence="1">
    <location>
        <begin position="104"/>
        <end position="118"/>
    </location>
</feature>
<organism evidence="2 3">
    <name type="scientific">Quercus lobata</name>
    <name type="common">Valley oak</name>
    <dbReference type="NCBI Taxonomy" id="97700"/>
    <lineage>
        <taxon>Eukaryota</taxon>
        <taxon>Viridiplantae</taxon>
        <taxon>Streptophyta</taxon>
        <taxon>Embryophyta</taxon>
        <taxon>Tracheophyta</taxon>
        <taxon>Spermatophyta</taxon>
        <taxon>Magnoliopsida</taxon>
        <taxon>eudicotyledons</taxon>
        <taxon>Gunneridae</taxon>
        <taxon>Pentapetalae</taxon>
        <taxon>rosids</taxon>
        <taxon>fabids</taxon>
        <taxon>Fagales</taxon>
        <taxon>Fagaceae</taxon>
        <taxon>Quercus</taxon>
    </lineage>
</organism>